<evidence type="ECO:0000313" key="2">
    <source>
        <dbReference type="Proteomes" id="UP000004756"/>
    </source>
</evidence>
<dbReference type="AlphaFoldDB" id="C0CZ13"/>
<dbReference type="HOGENOM" id="CLU_3197880_0_0_9"/>
<comment type="caution">
    <text evidence="1">The sequence shown here is derived from an EMBL/GenBank/DDBJ whole genome shotgun (WGS) entry which is preliminary data.</text>
</comment>
<sequence>MCLGRQSKEIDTTYYNYMRGRIFPVFVKLAIYGQGKEMNDVSDRF</sequence>
<protein>
    <submittedName>
        <fullName evidence="1">Uncharacterized protein</fullName>
    </submittedName>
</protein>
<evidence type="ECO:0000313" key="1">
    <source>
        <dbReference type="EMBL" id="EEG55681.1"/>
    </source>
</evidence>
<name>C0CZ13_9FIRM</name>
<accession>C0CZ13</accession>
<gene>
    <name evidence="1" type="ORF">CLOSTASPAR_02240</name>
</gene>
<dbReference type="EMBL" id="ACCJ01000132">
    <property type="protein sequence ID" value="EEG55681.1"/>
    <property type="molecule type" value="Genomic_DNA"/>
</dbReference>
<reference evidence="1 2" key="2">
    <citation type="submission" date="2009-02" db="EMBL/GenBank/DDBJ databases">
        <title>Draft genome sequence of Clostridium asparagiforme (DSM 15981).</title>
        <authorList>
            <person name="Sudarsanam P."/>
            <person name="Ley R."/>
            <person name="Guruge J."/>
            <person name="Turnbaugh P.J."/>
            <person name="Mahowald M."/>
            <person name="Liep D."/>
            <person name="Gordon J."/>
        </authorList>
    </citation>
    <scope>NUCLEOTIDE SEQUENCE [LARGE SCALE GENOMIC DNA]</scope>
    <source>
        <strain evidence="1 2">DSM 15981</strain>
    </source>
</reference>
<reference evidence="1 2" key="1">
    <citation type="submission" date="2009-01" db="EMBL/GenBank/DDBJ databases">
        <authorList>
            <person name="Fulton L."/>
            <person name="Clifton S."/>
            <person name="Fulton B."/>
            <person name="Xu J."/>
            <person name="Minx P."/>
            <person name="Pepin K.H."/>
            <person name="Johnson M."/>
            <person name="Bhonagiri V."/>
            <person name="Nash W.E."/>
            <person name="Mardis E.R."/>
            <person name="Wilson R.K."/>
        </authorList>
    </citation>
    <scope>NUCLEOTIDE SEQUENCE [LARGE SCALE GENOMIC DNA]</scope>
    <source>
        <strain evidence="1 2">DSM 15981</strain>
    </source>
</reference>
<organism evidence="1 2">
    <name type="scientific">[Clostridium] asparagiforme DSM 15981</name>
    <dbReference type="NCBI Taxonomy" id="518636"/>
    <lineage>
        <taxon>Bacteria</taxon>
        <taxon>Bacillati</taxon>
        <taxon>Bacillota</taxon>
        <taxon>Clostridia</taxon>
        <taxon>Lachnospirales</taxon>
        <taxon>Lachnospiraceae</taxon>
        <taxon>Enterocloster</taxon>
    </lineage>
</organism>
<dbReference type="Proteomes" id="UP000004756">
    <property type="component" value="Unassembled WGS sequence"/>
</dbReference>
<proteinExistence type="predicted"/>
<keyword evidence="2" id="KW-1185">Reference proteome</keyword>